<proteinExistence type="predicted"/>
<organism evidence="2 3">
    <name type="scientific">Arthrobacter crystallopoietes BAB-32</name>
    <dbReference type="NCBI Taxonomy" id="1246476"/>
    <lineage>
        <taxon>Bacteria</taxon>
        <taxon>Bacillati</taxon>
        <taxon>Actinomycetota</taxon>
        <taxon>Actinomycetes</taxon>
        <taxon>Micrococcales</taxon>
        <taxon>Micrococcaceae</taxon>
        <taxon>Crystallibacter</taxon>
    </lineage>
</organism>
<dbReference type="Proteomes" id="UP000010729">
    <property type="component" value="Unassembled WGS sequence"/>
</dbReference>
<reference evidence="2 3" key="1">
    <citation type="journal article" date="2013" name="Genome Announc.">
        <title>Draft Genome Sequence of Arthrobacter crystallopoietes Strain BAB-32, Revealing Genes for Bioremediation.</title>
        <authorList>
            <person name="Joshi M.N."/>
            <person name="Pandit A.S."/>
            <person name="Sharma A."/>
            <person name="Pandya R.V."/>
            <person name="Desai S.M."/>
            <person name="Saxena A.K."/>
            <person name="Bagatharia S.B."/>
        </authorList>
    </citation>
    <scope>NUCLEOTIDE SEQUENCE [LARGE SCALE GENOMIC DNA]</scope>
    <source>
        <strain evidence="2 3">BAB-32</strain>
    </source>
</reference>
<dbReference type="EMBL" id="ANPE02000136">
    <property type="protein sequence ID" value="EMY34049.1"/>
    <property type="molecule type" value="Genomic_DNA"/>
</dbReference>
<evidence type="ECO:0000259" key="1">
    <source>
        <dbReference type="Pfam" id="PF20114"/>
    </source>
</evidence>
<dbReference type="AlphaFoldDB" id="N1V219"/>
<dbReference type="Pfam" id="PF20114">
    <property type="entry name" value="DUF6504"/>
    <property type="match status" value="1"/>
</dbReference>
<name>N1V219_9MICC</name>
<dbReference type="RefSeq" id="WP_005269206.1">
    <property type="nucleotide sequence ID" value="NZ_ANPE02000136.1"/>
</dbReference>
<protein>
    <recommendedName>
        <fullName evidence="1">DUF6504 domain-containing protein</fullName>
    </recommendedName>
</protein>
<feature type="domain" description="DUF6504" evidence="1">
    <location>
        <begin position="21"/>
        <end position="114"/>
    </location>
</feature>
<evidence type="ECO:0000313" key="2">
    <source>
        <dbReference type="EMBL" id="EMY34049.1"/>
    </source>
</evidence>
<dbReference type="InterPro" id="IPR045443">
    <property type="entry name" value="DUF6504"/>
</dbReference>
<sequence length="121" mass="14158">MHAEGHGPDFQKKGDWNMGVFSESIEVVCSPAGQPIRLVWQNRTWHVAADPVRWFERRKWWAEELRAERGKGAGLVDYEIWRVQARLNSRSSLRTFDLSHHADSGRWRLIRIHDAVQRLSA</sequence>
<comment type="caution">
    <text evidence="2">The sequence shown here is derived from an EMBL/GenBank/DDBJ whole genome shotgun (WGS) entry which is preliminary data.</text>
</comment>
<keyword evidence="3" id="KW-1185">Reference proteome</keyword>
<accession>N1V219</accession>
<gene>
    <name evidence="2" type="ORF">D477_011671</name>
</gene>
<evidence type="ECO:0000313" key="3">
    <source>
        <dbReference type="Proteomes" id="UP000010729"/>
    </source>
</evidence>